<organism evidence="11 12">
    <name type="scientific">Monosporascus cannonballus</name>
    <dbReference type="NCBI Taxonomy" id="155416"/>
    <lineage>
        <taxon>Eukaryota</taxon>
        <taxon>Fungi</taxon>
        <taxon>Dikarya</taxon>
        <taxon>Ascomycota</taxon>
        <taxon>Pezizomycotina</taxon>
        <taxon>Sordariomycetes</taxon>
        <taxon>Xylariomycetidae</taxon>
        <taxon>Xylariales</taxon>
        <taxon>Xylariales incertae sedis</taxon>
        <taxon>Monosporascus</taxon>
    </lineage>
</organism>
<comment type="subcellular location">
    <subcellularLocation>
        <location evidence="2">Nucleus</location>
    </subcellularLocation>
</comment>
<dbReference type="InterPro" id="IPR046347">
    <property type="entry name" value="bZIP_sf"/>
</dbReference>
<reference evidence="11 12" key="1">
    <citation type="submission" date="2018-06" db="EMBL/GenBank/DDBJ databases">
        <title>Complete Genomes of Monosporascus.</title>
        <authorList>
            <person name="Robinson A.J."/>
            <person name="Natvig D.O."/>
        </authorList>
    </citation>
    <scope>NUCLEOTIDE SEQUENCE [LARGE SCALE GENOMIC DNA]</scope>
    <source>
        <strain evidence="11 12">CBS 609.92</strain>
    </source>
</reference>
<feature type="compositionally biased region" description="Polar residues" evidence="9">
    <location>
        <begin position="307"/>
        <end position="317"/>
    </location>
</feature>
<name>A0ABY0HA60_9PEZI</name>
<keyword evidence="6" id="KW-0804">Transcription</keyword>
<feature type="compositionally biased region" description="Low complexity" evidence="9">
    <location>
        <begin position="138"/>
        <end position="148"/>
    </location>
</feature>
<keyword evidence="5" id="KW-0238">DNA-binding</keyword>
<comment type="similarity">
    <text evidence="3">Belongs to the bZIP family.</text>
</comment>
<evidence type="ECO:0000256" key="6">
    <source>
        <dbReference type="ARBA" id="ARBA00023163"/>
    </source>
</evidence>
<feature type="region of interest" description="Disordered" evidence="9">
    <location>
        <begin position="206"/>
        <end position="338"/>
    </location>
</feature>
<evidence type="ECO:0000256" key="5">
    <source>
        <dbReference type="ARBA" id="ARBA00023125"/>
    </source>
</evidence>
<feature type="compositionally biased region" description="Pro residues" evidence="9">
    <location>
        <begin position="251"/>
        <end position="262"/>
    </location>
</feature>
<feature type="compositionally biased region" description="Low complexity" evidence="9">
    <location>
        <begin position="30"/>
        <end position="46"/>
    </location>
</feature>
<evidence type="ECO:0000256" key="2">
    <source>
        <dbReference type="ARBA" id="ARBA00004123"/>
    </source>
</evidence>
<keyword evidence="7" id="KW-0539">Nucleus</keyword>
<dbReference type="PROSITE" id="PS00036">
    <property type="entry name" value="BZIP_BASIC"/>
    <property type="match status" value="1"/>
</dbReference>
<feature type="compositionally biased region" description="Basic and acidic residues" evidence="9">
    <location>
        <begin position="117"/>
        <end position="135"/>
    </location>
</feature>
<evidence type="ECO:0000313" key="12">
    <source>
        <dbReference type="Proteomes" id="UP000294003"/>
    </source>
</evidence>
<evidence type="ECO:0000256" key="4">
    <source>
        <dbReference type="ARBA" id="ARBA00023015"/>
    </source>
</evidence>
<evidence type="ECO:0000256" key="8">
    <source>
        <dbReference type="ARBA" id="ARBA00044067"/>
    </source>
</evidence>
<evidence type="ECO:0000313" key="11">
    <source>
        <dbReference type="EMBL" id="RYO88700.1"/>
    </source>
</evidence>
<dbReference type="EMBL" id="QJNS01000083">
    <property type="protein sequence ID" value="RYO88700.1"/>
    <property type="molecule type" value="Genomic_DNA"/>
</dbReference>
<dbReference type="SUPFAM" id="SSF57959">
    <property type="entry name" value="Leucine zipper domain"/>
    <property type="match status" value="1"/>
</dbReference>
<dbReference type="PANTHER" id="PTHR40621:SF11">
    <property type="entry name" value="TRANSCRIPTION FACTOR KAPC-RELATED"/>
    <property type="match status" value="1"/>
</dbReference>
<comment type="caution">
    <text evidence="11">The sequence shown here is derived from an EMBL/GenBank/DDBJ whole genome shotgun (WGS) entry which is preliminary data.</text>
</comment>
<comment type="function">
    <text evidence="1">Putative transcription factor.</text>
</comment>
<proteinExistence type="inferred from homology"/>
<dbReference type="Proteomes" id="UP000294003">
    <property type="component" value="Unassembled WGS sequence"/>
</dbReference>
<evidence type="ECO:0000256" key="3">
    <source>
        <dbReference type="ARBA" id="ARBA00007163"/>
    </source>
</evidence>
<evidence type="ECO:0000256" key="1">
    <source>
        <dbReference type="ARBA" id="ARBA00004049"/>
    </source>
</evidence>
<dbReference type="InterPro" id="IPR050936">
    <property type="entry name" value="AP-1-like"/>
</dbReference>
<keyword evidence="12" id="KW-1185">Reference proteome</keyword>
<feature type="domain" description="BZIP" evidence="10">
    <location>
        <begin position="137"/>
        <end position="152"/>
    </location>
</feature>
<dbReference type="InterPro" id="IPR004827">
    <property type="entry name" value="bZIP"/>
</dbReference>
<sequence>MQNYNASNMSEDSHLRGNLTQAGHILNTAPTSAAASSNADANTRSAWKPTESPSQAHGYGNPALGPQVHIHPHLRAPSTISAAPDKMQGGISPPSDEAGSIPGTSAAGMAAQGLVGHDSEDAANDGRKAKRELSQSKRAAQNRAAQRAFRQRKEHYIKKLEQQVREYTEMEQHFKVIQNDNYALREYVIQLQSRLLDLRQDLPPAPPNINLSHQPDAAASTSRSVHPPTAGPVTAPAPVPALGPASASAPAPAPAPAPPSAPAAPHDTGSNNAAAGTLADVAAAVAGLRAQPREPAAEGMYPKSPYKQENPSEQQTGEEMRRQLQQEGTLPPPSSLRA</sequence>
<protein>
    <recommendedName>
        <fullName evidence="8">Putative transcription factor kapC</fullName>
    </recommendedName>
</protein>
<accession>A0ABY0HA60</accession>
<evidence type="ECO:0000256" key="7">
    <source>
        <dbReference type="ARBA" id="ARBA00023242"/>
    </source>
</evidence>
<evidence type="ECO:0000256" key="9">
    <source>
        <dbReference type="SAM" id="MobiDB-lite"/>
    </source>
</evidence>
<feature type="compositionally biased region" description="Low complexity" evidence="9">
    <location>
        <begin position="273"/>
        <end position="290"/>
    </location>
</feature>
<keyword evidence="4" id="KW-0805">Transcription regulation</keyword>
<dbReference type="SMART" id="SM00338">
    <property type="entry name" value="BRLZ"/>
    <property type="match status" value="1"/>
</dbReference>
<evidence type="ECO:0000259" key="10">
    <source>
        <dbReference type="PROSITE" id="PS00036"/>
    </source>
</evidence>
<dbReference type="PANTHER" id="PTHR40621">
    <property type="entry name" value="TRANSCRIPTION FACTOR KAPC-RELATED"/>
    <property type="match status" value="1"/>
</dbReference>
<feature type="region of interest" description="Disordered" evidence="9">
    <location>
        <begin position="30"/>
        <end position="150"/>
    </location>
</feature>
<dbReference type="Gene3D" id="1.20.5.170">
    <property type="match status" value="1"/>
</dbReference>
<gene>
    <name evidence="11" type="ORF">DL762_003626</name>
</gene>
<feature type="compositionally biased region" description="Polar residues" evidence="9">
    <location>
        <begin position="209"/>
        <end position="224"/>
    </location>
</feature>